<accession>A0A841GEF1</accession>
<feature type="chain" id="PRO_5032861049" evidence="2">
    <location>
        <begin position="22"/>
        <end position="415"/>
    </location>
</feature>
<keyword evidence="2" id="KW-0732">Signal</keyword>
<dbReference type="PANTHER" id="PTHR30203:SF24">
    <property type="entry name" value="BLR4935 PROTEIN"/>
    <property type="match status" value="1"/>
</dbReference>
<dbReference type="AlphaFoldDB" id="A0A841GEF1"/>
<comment type="caution">
    <text evidence="3">The sequence shown here is derived from an EMBL/GenBank/DDBJ whole genome shotgun (WGS) entry which is preliminary data.</text>
</comment>
<evidence type="ECO:0000256" key="1">
    <source>
        <dbReference type="ARBA" id="ARBA00007613"/>
    </source>
</evidence>
<evidence type="ECO:0000313" key="3">
    <source>
        <dbReference type="EMBL" id="MBB6055016.1"/>
    </source>
</evidence>
<organism evidence="3 4">
    <name type="scientific">Tolumonas osonensis</name>
    <dbReference type="NCBI Taxonomy" id="675874"/>
    <lineage>
        <taxon>Bacteria</taxon>
        <taxon>Pseudomonadati</taxon>
        <taxon>Pseudomonadota</taxon>
        <taxon>Gammaproteobacteria</taxon>
        <taxon>Aeromonadales</taxon>
        <taxon>Aeromonadaceae</taxon>
        <taxon>Tolumonas</taxon>
    </lineage>
</organism>
<dbReference type="PANTHER" id="PTHR30203">
    <property type="entry name" value="OUTER MEMBRANE CATION EFFLUX PROTEIN"/>
    <property type="match status" value="1"/>
</dbReference>
<evidence type="ECO:0000313" key="4">
    <source>
        <dbReference type="Proteomes" id="UP000585721"/>
    </source>
</evidence>
<comment type="similarity">
    <text evidence="1">Belongs to the outer membrane factor (OMF) (TC 1.B.17) family.</text>
</comment>
<dbReference type="InterPro" id="IPR003423">
    <property type="entry name" value="OMP_efflux"/>
</dbReference>
<dbReference type="EMBL" id="JACHGR010000002">
    <property type="protein sequence ID" value="MBB6055016.1"/>
    <property type="molecule type" value="Genomic_DNA"/>
</dbReference>
<name>A0A841GEF1_9GAMM</name>
<feature type="signal peptide" evidence="2">
    <location>
        <begin position="1"/>
        <end position="21"/>
    </location>
</feature>
<protein>
    <submittedName>
        <fullName evidence="3">Outer membrane protein TolC</fullName>
    </submittedName>
</protein>
<dbReference type="InterPro" id="IPR010131">
    <property type="entry name" value="MdtP/NodT-like"/>
</dbReference>
<dbReference type="Proteomes" id="UP000585721">
    <property type="component" value="Unassembled WGS sequence"/>
</dbReference>
<dbReference type="SUPFAM" id="SSF56954">
    <property type="entry name" value="Outer membrane efflux proteins (OEP)"/>
    <property type="match status" value="1"/>
</dbReference>
<evidence type="ECO:0000256" key="2">
    <source>
        <dbReference type="SAM" id="SignalP"/>
    </source>
</evidence>
<reference evidence="3 4" key="1">
    <citation type="submission" date="2020-08" db="EMBL/GenBank/DDBJ databases">
        <title>Genomic Encyclopedia of Type Strains, Phase IV (KMG-IV): sequencing the most valuable type-strain genomes for metagenomic binning, comparative biology and taxonomic classification.</title>
        <authorList>
            <person name="Goeker M."/>
        </authorList>
    </citation>
    <scope>NUCLEOTIDE SEQUENCE [LARGE SCALE GENOMIC DNA]</scope>
    <source>
        <strain evidence="3 4">DSM 22975</strain>
    </source>
</reference>
<dbReference type="Pfam" id="PF02321">
    <property type="entry name" value="OEP"/>
    <property type="match status" value="1"/>
</dbReference>
<gene>
    <name evidence="3" type="ORF">HNR75_000888</name>
</gene>
<dbReference type="RefSeq" id="WP_188025799.1">
    <property type="nucleotide sequence ID" value="NZ_JACHGR010000002.1"/>
</dbReference>
<proteinExistence type="inferred from homology"/>
<dbReference type="Gene3D" id="1.20.1600.10">
    <property type="entry name" value="Outer membrane efflux proteins (OEP)"/>
    <property type="match status" value="1"/>
</dbReference>
<sequence length="415" mass="47020">MRKKMNYTLLLSGLFAGSVWAETLGDSLISLQAAVQENNPKLQQVIAEMNAASARTVSAGALADPVFKLELMDFTPEGKGKQYLPGKTGQTKYTLMQDLPWYGKRDLQTSIAEQQADAAKFKTAQTRNELRAEIRRLYAQRYETHQMYLLNQEIDSVLRQIEQTVATRYQQGLGTQQELIQTQLNRSQLAKIQIDLEAQQKQLQTWTNAILNRSPSAELAWPDELPALSDSELRTLKESEWVKQTPQWQQTVAARNAAGLNEKLVEKNRYPDFTVGVTAVQSEQQLEEWEGMLQFNLPINMTRRSADEREAQAMSIAAKAEQEQMSNDLQGEFWRAIAAVEQAQKQQQLLKNTIREQAALNLRSALQAYQNNQLTLSGLLEAEQQWLEIRQSRIQLASAEQMAYADIEALTGKAL</sequence>
<keyword evidence="4" id="KW-1185">Reference proteome</keyword>
<dbReference type="GO" id="GO:0015562">
    <property type="term" value="F:efflux transmembrane transporter activity"/>
    <property type="evidence" value="ECO:0007669"/>
    <property type="project" value="InterPro"/>
</dbReference>